<feature type="transmembrane region" description="Helical" evidence="6">
    <location>
        <begin position="45"/>
        <end position="68"/>
    </location>
</feature>
<dbReference type="InterPro" id="IPR050382">
    <property type="entry name" value="MFS_Na/Anion_cotransporter"/>
</dbReference>
<comment type="subcellular location">
    <subcellularLocation>
        <location evidence="1">Membrane</location>
        <topology evidence="1">Multi-pass membrane protein</topology>
    </subcellularLocation>
</comment>
<evidence type="ECO:0000256" key="5">
    <source>
        <dbReference type="ARBA" id="ARBA00038514"/>
    </source>
</evidence>
<evidence type="ECO:0000256" key="1">
    <source>
        <dbReference type="ARBA" id="ARBA00004141"/>
    </source>
</evidence>
<dbReference type="GO" id="GO:0015134">
    <property type="term" value="F:hexuronate transmembrane transporter activity"/>
    <property type="evidence" value="ECO:0007669"/>
    <property type="project" value="TreeGrafter"/>
</dbReference>
<keyword evidence="3 6" id="KW-1133">Transmembrane helix</keyword>
<reference evidence="8 9" key="1">
    <citation type="submission" date="2018-06" db="EMBL/GenBank/DDBJ databases">
        <authorList>
            <consortium name="Pathogen Informatics"/>
            <person name="Doyle S."/>
        </authorList>
    </citation>
    <scope>NUCLEOTIDE SEQUENCE [LARGE SCALE GENOMIC DNA]</scope>
    <source>
        <strain evidence="8 9">NCTC8105</strain>
    </source>
</reference>
<feature type="transmembrane region" description="Helical" evidence="6">
    <location>
        <begin position="74"/>
        <end position="97"/>
    </location>
</feature>
<dbReference type="InterPro" id="IPR036259">
    <property type="entry name" value="MFS_trans_sf"/>
</dbReference>
<dbReference type="GO" id="GO:0016020">
    <property type="term" value="C:membrane"/>
    <property type="evidence" value="ECO:0007669"/>
    <property type="project" value="UniProtKB-SubCell"/>
</dbReference>
<dbReference type="PANTHER" id="PTHR11662">
    <property type="entry name" value="SOLUTE CARRIER FAMILY 17"/>
    <property type="match status" value="1"/>
</dbReference>
<feature type="transmembrane region" description="Helical" evidence="6">
    <location>
        <begin position="321"/>
        <end position="343"/>
    </location>
</feature>
<sequence length="423" mass="46624">MKIKGLRWWIIALVTVGTITNYLSRSALGIAAPTLIKELGISQQQYSYVVSAFQATYALAAPVVGYVIDIIGVKWGIAIFAIAWSIANMAHGTAGGWQSLAFWRGTMGVTESSANPAGMKVVAEWFPAKERGLACGIYSMGTSLGAMLAPPLVVWAILEYNWEMSFIITGAIGLIWVALWLFFYQSPEKNPALSDEERILIADGQIKSTEKIQRVKLKDMLTNRNLWGISLPRFMADPAWGTLHYWMPLYLVTERHLDMAHVAMFTWLPFLTSDLGCLFSGIMARYLNNRGINIINSRRITYTFAACLMVSMAFICHVENIYLAVALFCIAGFAHQCLSITVITMSSDLFNKSEVATATGFAALSGGTGNFLFSMFLGASVAVIGYNFFFVGLGFFDLIGAAFLWTLVKEKEANKTSHKTAFI</sequence>
<dbReference type="EMBL" id="UGHP01000001">
    <property type="protein sequence ID" value="STQ79592.1"/>
    <property type="molecule type" value="Genomic_DNA"/>
</dbReference>
<keyword evidence="2 6" id="KW-0812">Transmembrane</keyword>
<feature type="transmembrane region" description="Helical" evidence="6">
    <location>
        <begin position="6"/>
        <end position="24"/>
    </location>
</feature>
<proteinExistence type="inferred from homology"/>
<dbReference type="InterPro" id="IPR020846">
    <property type="entry name" value="MFS_dom"/>
</dbReference>
<evidence type="ECO:0000256" key="3">
    <source>
        <dbReference type="ARBA" id="ARBA00022989"/>
    </source>
</evidence>
<dbReference type="InterPro" id="IPR011701">
    <property type="entry name" value="MFS"/>
</dbReference>
<comment type="similarity">
    <text evidence="5">Belongs to the major facilitator superfamily. Phthalate permease family.</text>
</comment>
<dbReference type="Pfam" id="PF07690">
    <property type="entry name" value="MFS_1"/>
    <property type="match status" value="1"/>
</dbReference>
<evidence type="ECO:0000256" key="6">
    <source>
        <dbReference type="SAM" id="Phobius"/>
    </source>
</evidence>
<dbReference type="Gene3D" id="1.20.1250.20">
    <property type="entry name" value="MFS general substrate transporter like domains"/>
    <property type="match status" value="2"/>
</dbReference>
<dbReference type="RefSeq" id="WP_043492162.1">
    <property type="nucleotide sequence ID" value="NZ_CALJTU010000016.1"/>
</dbReference>
<dbReference type="SUPFAM" id="SSF103473">
    <property type="entry name" value="MFS general substrate transporter"/>
    <property type="match status" value="1"/>
</dbReference>
<evidence type="ECO:0000313" key="8">
    <source>
        <dbReference type="EMBL" id="STQ79592.1"/>
    </source>
</evidence>
<accession>A0A377PHJ3</accession>
<feature type="transmembrane region" description="Helical" evidence="6">
    <location>
        <begin position="137"/>
        <end position="158"/>
    </location>
</feature>
<dbReference type="PANTHER" id="PTHR11662:SF285">
    <property type="entry name" value="HEXURONATE TRANSPORTER"/>
    <property type="match status" value="1"/>
</dbReference>
<feature type="domain" description="Major facilitator superfamily (MFS) profile" evidence="7">
    <location>
        <begin position="10"/>
        <end position="412"/>
    </location>
</feature>
<dbReference type="CDD" id="cd17319">
    <property type="entry name" value="MFS_ExuT_GudP_like"/>
    <property type="match status" value="1"/>
</dbReference>
<dbReference type="Proteomes" id="UP000254821">
    <property type="component" value="Unassembled WGS sequence"/>
</dbReference>
<feature type="transmembrane region" description="Helical" evidence="6">
    <location>
        <begin position="383"/>
        <end position="408"/>
    </location>
</feature>
<keyword evidence="4 6" id="KW-0472">Membrane</keyword>
<gene>
    <name evidence="8" type="primary">exuT_2</name>
    <name evidence="8" type="ORF">NCTC8105_01684</name>
</gene>
<evidence type="ECO:0000256" key="2">
    <source>
        <dbReference type="ARBA" id="ARBA00022692"/>
    </source>
</evidence>
<evidence type="ECO:0000256" key="4">
    <source>
        <dbReference type="ARBA" id="ARBA00023136"/>
    </source>
</evidence>
<dbReference type="AlphaFoldDB" id="A0A377PHJ3"/>
<protein>
    <submittedName>
        <fullName evidence="8">Hexuronate transporter</fullName>
    </submittedName>
</protein>
<evidence type="ECO:0000259" key="7">
    <source>
        <dbReference type="PROSITE" id="PS50850"/>
    </source>
</evidence>
<dbReference type="PROSITE" id="PS50850">
    <property type="entry name" value="MFS"/>
    <property type="match status" value="1"/>
</dbReference>
<feature type="transmembrane region" description="Helical" evidence="6">
    <location>
        <begin position="299"/>
        <end position="315"/>
    </location>
</feature>
<feature type="transmembrane region" description="Helical" evidence="6">
    <location>
        <begin position="267"/>
        <end position="287"/>
    </location>
</feature>
<organism evidence="8 9">
    <name type="scientific">Hafnia alvei</name>
    <dbReference type="NCBI Taxonomy" id="569"/>
    <lineage>
        <taxon>Bacteria</taxon>
        <taxon>Pseudomonadati</taxon>
        <taxon>Pseudomonadota</taxon>
        <taxon>Gammaproteobacteria</taxon>
        <taxon>Enterobacterales</taxon>
        <taxon>Hafniaceae</taxon>
        <taxon>Hafnia</taxon>
    </lineage>
</organism>
<dbReference type="PIRSF" id="PIRSF002808">
    <property type="entry name" value="Hexose_phosphate_transp"/>
    <property type="match status" value="1"/>
</dbReference>
<evidence type="ECO:0000313" key="9">
    <source>
        <dbReference type="Proteomes" id="UP000254821"/>
    </source>
</evidence>
<name>A0A377PHJ3_HAFAL</name>
<feature type="transmembrane region" description="Helical" evidence="6">
    <location>
        <begin position="355"/>
        <end position="377"/>
    </location>
</feature>
<dbReference type="InterPro" id="IPR000849">
    <property type="entry name" value="Sugar_P_transporter"/>
</dbReference>
<feature type="transmembrane region" description="Helical" evidence="6">
    <location>
        <begin position="164"/>
        <end position="184"/>
    </location>
</feature>